<keyword evidence="2" id="KW-1185">Reference proteome</keyword>
<dbReference type="Proteomes" id="UP001138540">
    <property type="component" value="Unassembled WGS sequence"/>
</dbReference>
<protein>
    <recommendedName>
        <fullName evidence="3">Terminase</fullName>
    </recommendedName>
</protein>
<evidence type="ECO:0008006" key="3">
    <source>
        <dbReference type="Google" id="ProtNLM"/>
    </source>
</evidence>
<proteinExistence type="predicted"/>
<dbReference type="EMBL" id="JACHKA010000001">
    <property type="protein sequence ID" value="MBB5985300.1"/>
    <property type="molecule type" value="Genomic_DNA"/>
</dbReference>
<dbReference type="Pfam" id="PF05944">
    <property type="entry name" value="Phage_term_smal"/>
    <property type="match status" value="1"/>
</dbReference>
<reference evidence="1 2" key="1">
    <citation type="submission" date="2020-08" db="EMBL/GenBank/DDBJ databases">
        <title>Exploring microbial biodiversity for novel pathways involved in the catabolism of aromatic compounds derived from lignin.</title>
        <authorList>
            <person name="Elkins J."/>
        </authorList>
    </citation>
    <scope>NUCLEOTIDE SEQUENCE [LARGE SCALE GENOMIC DNA]</scope>
    <source>
        <strain evidence="1 2">B1D3A</strain>
    </source>
</reference>
<name>A0ABR6NDE5_9SPHN</name>
<sequence>MLSPAARHKQRVLARLAAEKAPAGGMAAARPKAGPEASAYELLLAQLGSHLAQLKDIQSVEGKIARKTVLIDAYDAHVDATLAAGVQTGKAVQDEIVSTMMLWRFDIGDFERGLDLAEHVLRFALAMPQNIQRTAPTVVAEEIAEAALAADRDGKEFPLALIDRAAQLVEGFDMPDQVRAKLFKARGRSLLHVHARLTAHPETSPAGGPVAALSEALAAFRRALALDRNAGVKKDIERLAARVPADAPAGETGD</sequence>
<organism evidence="1 2">
    <name type="scientific">Sphingobium lignivorans</name>
    <dbReference type="NCBI Taxonomy" id="2735886"/>
    <lineage>
        <taxon>Bacteria</taxon>
        <taxon>Pseudomonadati</taxon>
        <taxon>Pseudomonadota</taxon>
        <taxon>Alphaproteobacteria</taxon>
        <taxon>Sphingomonadales</taxon>
        <taxon>Sphingomonadaceae</taxon>
        <taxon>Sphingobium</taxon>
    </lineage>
</organism>
<evidence type="ECO:0000313" key="1">
    <source>
        <dbReference type="EMBL" id="MBB5985300.1"/>
    </source>
</evidence>
<dbReference type="RefSeq" id="WP_184151502.1">
    <property type="nucleotide sequence ID" value="NZ_JACHKA010000001.1"/>
</dbReference>
<dbReference type="InterPro" id="IPR010270">
    <property type="entry name" value="Phage_P2_GpM"/>
</dbReference>
<evidence type="ECO:0000313" key="2">
    <source>
        <dbReference type="Proteomes" id="UP001138540"/>
    </source>
</evidence>
<gene>
    <name evidence="1" type="ORF">HNP60_001274</name>
</gene>
<comment type="caution">
    <text evidence="1">The sequence shown here is derived from an EMBL/GenBank/DDBJ whole genome shotgun (WGS) entry which is preliminary data.</text>
</comment>
<accession>A0ABR6NDE5</accession>